<feature type="compositionally biased region" description="Basic and acidic residues" evidence="1">
    <location>
        <begin position="42"/>
        <end position="52"/>
    </location>
</feature>
<dbReference type="Proteomes" id="UP001589627">
    <property type="component" value="Unassembled WGS sequence"/>
</dbReference>
<protein>
    <submittedName>
        <fullName evidence="2">Uncharacterized protein</fullName>
    </submittedName>
</protein>
<keyword evidence="3" id="KW-1185">Reference proteome</keyword>
<evidence type="ECO:0000313" key="3">
    <source>
        <dbReference type="Proteomes" id="UP001589627"/>
    </source>
</evidence>
<dbReference type="EMBL" id="JBHLZP010000365">
    <property type="protein sequence ID" value="MFB9837318.1"/>
    <property type="molecule type" value="Genomic_DNA"/>
</dbReference>
<sequence length="218" mass="24266">MDGFGRRLRTTRTFAAERGWTFAASDRASGRDESALLERLRGEPFHPPERPPDGFPYPVPGRHRHRLSDVMRGAYRDRSAVVFAYTREQEILDDGFGRRGRENSYHWIAALLDLPAPVPRLQVTPRTPVPPARPGVTIGDPRVDERFHVHTDDPAWAGGALRDLATVLLDGPARAWRISGTSILTWTWARPASGIPLDQVDATLDRLSTLAGRLVPPA</sequence>
<feature type="region of interest" description="Disordered" evidence="1">
    <location>
        <begin position="42"/>
        <end position="61"/>
    </location>
</feature>
<proteinExistence type="predicted"/>
<name>A0ABV5YRQ5_9ACTN</name>
<comment type="caution">
    <text evidence="2">The sequence shown here is derived from an EMBL/GenBank/DDBJ whole genome shotgun (WGS) entry which is preliminary data.</text>
</comment>
<organism evidence="2 3">
    <name type="scientific">Actinoallomurus acaciae</name>
    <dbReference type="NCBI Taxonomy" id="502577"/>
    <lineage>
        <taxon>Bacteria</taxon>
        <taxon>Bacillati</taxon>
        <taxon>Actinomycetota</taxon>
        <taxon>Actinomycetes</taxon>
        <taxon>Streptosporangiales</taxon>
        <taxon>Thermomonosporaceae</taxon>
        <taxon>Actinoallomurus</taxon>
    </lineage>
</organism>
<evidence type="ECO:0000313" key="2">
    <source>
        <dbReference type="EMBL" id="MFB9837318.1"/>
    </source>
</evidence>
<reference evidence="2 3" key="1">
    <citation type="submission" date="2024-09" db="EMBL/GenBank/DDBJ databases">
        <authorList>
            <person name="Sun Q."/>
            <person name="Mori K."/>
        </authorList>
    </citation>
    <scope>NUCLEOTIDE SEQUENCE [LARGE SCALE GENOMIC DNA]</scope>
    <source>
        <strain evidence="2 3">TBRC 0563</strain>
    </source>
</reference>
<evidence type="ECO:0000256" key="1">
    <source>
        <dbReference type="SAM" id="MobiDB-lite"/>
    </source>
</evidence>
<gene>
    <name evidence="2" type="ORF">ACFFNX_34610</name>
</gene>
<accession>A0ABV5YRQ5</accession>
<dbReference type="RefSeq" id="WP_378210131.1">
    <property type="nucleotide sequence ID" value="NZ_JBHLZP010000365.1"/>
</dbReference>